<gene>
    <name evidence="1" type="ORF">GCM10009544_15610</name>
</gene>
<dbReference type="Proteomes" id="UP001499895">
    <property type="component" value="Unassembled WGS sequence"/>
</dbReference>
<accession>A0ABP3JJF9</accession>
<name>A0ABP3JJF9_9ACTN</name>
<comment type="caution">
    <text evidence="1">The sequence shown here is derived from an EMBL/GenBank/DDBJ whole genome shotgun (WGS) entry which is preliminary data.</text>
</comment>
<evidence type="ECO:0000313" key="1">
    <source>
        <dbReference type="EMBL" id="GAA0453723.1"/>
    </source>
</evidence>
<dbReference type="EMBL" id="BAAAHB010000011">
    <property type="protein sequence ID" value="GAA0453723.1"/>
    <property type="molecule type" value="Genomic_DNA"/>
</dbReference>
<evidence type="ECO:0000313" key="2">
    <source>
        <dbReference type="Proteomes" id="UP001499895"/>
    </source>
</evidence>
<keyword evidence="2" id="KW-1185">Reference proteome</keyword>
<reference evidence="2" key="1">
    <citation type="journal article" date="2019" name="Int. J. Syst. Evol. Microbiol.">
        <title>The Global Catalogue of Microorganisms (GCM) 10K type strain sequencing project: providing services to taxonomists for standard genome sequencing and annotation.</title>
        <authorList>
            <consortium name="The Broad Institute Genomics Platform"/>
            <consortium name="The Broad Institute Genome Sequencing Center for Infectious Disease"/>
            <person name="Wu L."/>
            <person name="Ma J."/>
        </authorList>
    </citation>
    <scope>NUCLEOTIDE SEQUENCE [LARGE SCALE GENOMIC DNA]</scope>
    <source>
        <strain evidence="2">JCM 10649</strain>
    </source>
</reference>
<sequence>MLTVRYVYSDDLTDYEPVRVKEVRGSVTFELCRGLFLPEGVAGLNSATAQVLAGGQWFQLWRGEIVSMASPELKGFDYARVRRGSMVDQTS</sequence>
<organism evidence="1 2">
    <name type="scientific">Streptomyces stramineus</name>
    <dbReference type="NCBI Taxonomy" id="173861"/>
    <lineage>
        <taxon>Bacteria</taxon>
        <taxon>Bacillati</taxon>
        <taxon>Actinomycetota</taxon>
        <taxon>Actinomycetes</taxon>
        <taxon>Kitasatosporales</taxon>
        <taxon>Streptomycetaceae</taxon>
        <taxon>Streptomyces</taxon>
    </lineage>
</organism>
<protein>
    <submittedName>
        <fullName evidence="1">Uncharacterized protein</fullName>
    </submittedName>
</protein>
<proteinExistence type="predicted"/>